<feature type="repeat" description="ANK" evidence="1">
    <location>
        <begin position="104"/>
        <end position="126"/>
    </location>
</feature>
<organism evidence="3">
    <name type="scientific">Brassica oleracea</name>
    <name type="common">Wild cabbage</name>
    <dbReference type="NCBI Taxonomy" id="3712"/>
    <lineage>
        <taxon>Eukaryota</taxon>
        <taxon>Viridiplantae</taxon>
        <taxon>Streptophyta</taxon>
        <taxon>Embryophyta</taxon>
        <taxon>Tracheophyta</taxon>
        <taxon>Spermatophyta</taxon>
        <taxon>Magnoliopsida</taxon>
        <taxon>eudicotyledons</taxon>
        <taxon>Gunneridae</taxon>
        <taxon>Pentapetalae</taxon>
        <taxon>rosids</taxon>
        <taxon>malvids</taxon>
        <taxon>Brassicales</taxon>
        <taxon>Brassicaceae</taxon>
        <taxon>Brassiceae</taxon>
        <taxon>Brassica</taxon>
    </lineage>
</organism>
<sequence>MDPKLLRVAQSGSVNALYSLLQKDPCILQNVDVLPFIHTPLHEASSTGKIDLAMELMILKPSFAKKLNEDGLTPLHLAVENHQAELALELVKFDPSLVRIRGRGGMTPLHLVAKEGDVELLTEFILVCPESITDATLNGETALHIAVISDRYEELKVLRGWMQRMRKGDASTTEIQVLNKRDRKGNTALHLAAYNNNHQALKQRLKCMSLNRNIQNKRGMTATTRKHNLNEGALDALRANGPQMNTETESIIKTSGGKSGMSLSRVKTTSVFLSKPVTFREYCSTGMARYRSRMSDGTRNSLLVITALIITATYQTAAQPQDTDQFEKLSVEQIILEIVLLWGFNSMAFFLAIALTFILLPIGRAYTWWYIFITAPLICSYAISVYLKYNMTILFVMYVMIAFGFLIYVLVFYVKWKRTTRKKVPKPRIELISQGLETMV</sequence>
<dbReference type="SMART" id="SM00248">
    <property type="entry name" value="ANK"/>
    <property type="match status" value="5"/>
</dbReference>
<keyword evidence="1" id="KW-0040">ANK repeat</keyword>
<dbReference type="PROSITE" id="PS50297">
    <property type="entry name" value="ANK_REP_REGION"/>
    <property type="match status" value="1"/>
</dbReference>
<dbReference type="AlphaFoldDB" id="A0A3P6AK91"/>
<protein>
    <submittedName>
        <fullName evidence="3">Uncharacterized protein</fullName>
    </submittedName>
</protein>
<dbReference type="InterPro" id="IPR036770">
    <property type="entry name" value="Ankyrin_rpt-contain_sf"/>
</dbReference>
<dbReference type="PANTHER" id="PTHR24128">
    <property type="entry name" value="HOMEOBOX PROTEIN WARIAI"/>
    <property type="match status" value="1"/>
</dbReference>
<feature type="transmembrane region" description="Helical" evidence="2">
    <location>
        <begin position="297"/>
        <end position="314"/>
    </location>
</feature>
<dbReference type="PROSITE" id="PS50088">
    <property type="entry name" value="ANK_REPEAT"/>
    <property type="match status" value="1"/>
</dbReference>
<reference evidence="3" key="1">
    <citation type="submission" date="2018-11" db="EMBL/GenBank/DDBJ databases">
        <authorList>
            <consortium name="Genoscope - CEA"/>
            <person name="William W."/>
        </authorList>
    </citation>
    <scope>NUCLEOTIDE SEQUENCE</scope>
</reference>
<gene>
    <name evidence="3" type="ORF">BOLC3T14110H</name>
</gene>
<dbReference type="Pfam" id="PF12796">
    <property type="entry name" value="Ank_2"/>
    <property type="match status" value="1"/>
</dbReference>
<dbReference type="InterPro" id="IPR002110">
    <property type="entry name" value="Ankyrin_rpt"/>
</dbReference>
<accession>A0A3P6AK91</accession>
<evidence type="ECO:0000256" key="2">
    <source>
        <dbReference type="SAM" id="Phobius"/>
    </source>
</evidence>
<dbReference type="PANTHER" id="PTHR24128:SF39">
    <property type="entry name" value="ANKYRIN REPEAT FAMILY PROTEIN-RELATED"/>
    <property type="match status" value="1"/>
</dbReference>
<feature type="transmembrane region" description="Helical" evidence="2">
    <location>
        <begin position="367"/>
        <end position="387"/>
    </location>
</feature>
<keyword evidence="2" id="KW-0812">Transmembrane</keyword>
<dbReference type="EMBL" id="LR031872">
    <property type="protein sequence ID" value="VDC87973.1"/>
    <property type="molecule type" value="Genomic_DNA"/>
</dbReference>
<dbReference type="SUPFAM" id="SSF48403">
    <property type="entry name" value="Ankyrin repeat"/>
    <property type="match status" value="1"/>
</dbReference>
<dbReference type="Pfam" id="PF00023">
    <property type="entry name" value="Ank"/>
    <property type="match status" value="1"/>
</dbReference>
<evidence type="ECO:0000313" key="3">
    <source>
        <dbReference type="EMBL" id="VDC87973.1"/>
    </source>
</evidence>
<evidence type="ECO:0000256" key="1">
    <source>
        <dbReference type="PROSITE-ProRule" id="PRU00023"/>
    </source>
</evidence>
<feature type="transmembrane region" description="Helical" evidence="2">
    <location>
        <begin position="334"/>
        <end position="360"/>
    </location>
</feature>
<feature type="transmembrane region" description="Helical" evidence="2">
    <location>
        <begin position="393"/>
        <end position="414"/>
    </location>
</feature>
<dbReference type="Gene3D" id="1.25.40.20">
    <property type="entry name" value="Ankyrin repeat-containing domain"/>
    <property type="match status" value="1"/>
</dbReference>
<keyword evidence="2" id="KW-1133">Transmembrane helix</keyword>
<name>A0A3P6AK91_BRAOL</name>
<proteinExistence type="predicted"/>
<keyword evidence="2" id="KW-0472">Membrane</keyword>